<dbReference type="STRING" id="224324.aq_1106"/>
<keyword evidence="5" id="KW-0479">Metal-binding</keyword>
<feature type="binding site" evidence="5">
    <location>
        <position position="129"/>
    </location>
    <ligand>
        <name>adenosine</name>
        <dbReference type="ChEBI" id="CHEBI:16335"/>
    </ligand>
</feature>
<dbReference type="OrthoDB" id="245177at2"/>
<dbReference type="Pfam" id="PF09414">
    <property type="entry name" value="RNA_ligase"/>
    <property type="match status" value="1"/>
</dbReference>
<keyword evidence="5" id="KW-0002">3D-structure</keyword>
<dbReference type="InterPro" id="IPR001072">
    <property type="entry name" value="RNA_ligase_Pab1020"/>
</dbReference>
<dbReference type="NCBIfam" id="TIGR01209">
    <property type="entry name" value="RNA ligase"/>
    <property type="match status" value="1"/>
</dbReference>
<feature type="binding site" evidence="5">
    <location>
        <position position="75"/>
    </location>
    <ligand>
        <name>adenosine</name>
        <dbReference type="ChEBI" id="CHEBI:16335"/>
    </ligand>
</feature>
<dbReference type="PDBsum" id="3QWU"/>
<evidence type="ECO:0007829" key="5">
    <source>
        <dbReference type="PDB" id="3QWU"/>
    </source>
</evidence>
<evidence type="ECO:0008006" key="6">
    <source>
        <dbReference type="Google" id="ProtNLM"/>
    </source>
</evidence>
<reference evidence="5" key="2">
    <citation type="submission" date="2011-02" db="PDB data bank">
        <title>Putative ATP-dependent DNA ligase from Aquifex aeolicus.</title>
        <authorList>
            <person name="Osipiuk J."/>
            <person name="Quartey P."/>
            <person name="Collart F."/>
            <person name="Joachimiak A."/>
        </authorList>
    </citation>
    <scope>X-RAY CRYSTALLOGRAPHY (2.35 ANGSTROMS) IN COMPLEX WITH CA(2+) AND ADENOSINE</scope>
</reference>
<feature type="binding site" evidence="5">
    <location>
        <position position="216"/>
    </location>
    <ligand>
        <name>adenosine</name>
        <dbReference type="ChEBI" id="CHEBI:16335"/>
    </ligand>
</feature>
<name>O67191_AQUAE</name>
<dbReference type="SUPFAM" id="SSF56091">
    <property type="entry name" value="DNA ligase/mRNA capping enzyme, catalytic domain"/>
    <property type="match status" value="1"/>
</dbReference>
<dbReference type="Gene3D" id="3.10.450.740">
    <property type="match status" value="1"/>
</dbReference>
<evidence type="ECO:0000259" key="2">
    <source>
        <dbReference type="Pfam" id="PF18330"/>
    </source>
</evidence>
<keyword evidence="5" id="KW-0106">Calcium</keyword>
<feature type="binding site" evidence="5">
    <location>
        <position position="211"/>
    </location>
    <ligand>
        <name>Ca(2+)</name>
        <dbReference type="ChEBI" id="CHEBI:29108"/>
    </ligand>
</feature>
<dbReference type="InterPro" id="IPR021122">
    <property type="entry name" value="RNA_ligase_dom_REL/Rnl2"/>
</dbReference>
<reference evidence="3 4" key="1">
    <citation type="journal article" date="1998" name="Nature">
        <title>The complete genome of the hyperthermophilic bacterium Aquifex aeolicus.</title>
        <authorList>
            <person name="Deckert G."/>
            <person name="Warren P.V."/>
            <person name="Gaasterland T."/>
            <person name="Young W.G."/>
            <person name="Lenox A.L."/>
            <person name="Graham D.E."/>
            <person name="Overbeek R."/>
            <person name="Snead M.A."/>
            <person name="Keller M."/>
            <person name="Aujay M."/>
            <person name="Huber R."/>
            <person name="Feldman R.A."/>
            <person name="Short J.M."/>
            <person name="Olson G.J."/>
            <person name="Swanson R.V."/>
        </authorList>
    </citation>
    <scope>NUCLEOTIDE SEQUENCE [LARGE SCALE GENOMIC DNA]</scope>
    <source>
        <strain evidence="3 4">VF5</strain>
    </source>
</reference>
<gene>
    <name evidence="3" type="ordered locus">aq_1106</name>
</gene>
<feature type="binding site" evidence="5">
    <location>
        <position position="236"/>
    </location>
    <ligand>
        <name>Ca(2+)</name>
        <dbReference type="ChEBI" id="CHEBI:29108"/>
    </ligand>
</feature>
<dbReference type="CDD" id="cd07894">
    <property type="entry name" value="Adenylation_RNA_ligase"/>
    <property type="match status" value="1"/>
</dbReference>
<dbReference type="InParanoid" id="O67191"/>
<dbReference type="KEGG" id="aae:aq_1106"/>
<sequence length="367" mass="43273">MISPELVKEALKKKKVRSEEAFGLEYLRFNDDYKDIPRGTAIFKDFIIWGYPHIGRIFLLETGLREQFEAPFWVEEKVDGYNTRIFKYGDNYYALSRGGFICPFTTDRLPDLIDLRILDENPDLVICAEVAGPENPYIEESPPYVKEDVQLFVFDFMKKNEQGFLSQEEKMELIEKYNLPHVEILGRFTASEEGIKKIKEILKRFNEEGREGVVFKEDSERNKRAKYITSYANLMDIKTNAKNMLQLPPEYYTNRILRLVLFMYEEGLKTTEHLYEELGRAFIDGLFQAIEQFEKEHKVYKTFTCKFRKKENAIALLELLSKTSKHIQVKERRLEKEGDYWRLEFDKVFLNMTGLLGHLLSGGIVYD</sequence>
<organism evidence="3 4">
    <name type="scientific">Aquifex aeolicus (strain VF5)</name>
    <dbReference type="NCBI Taxonomy" id="224324"/>
    <lineage>
        <taxon>Bacteria</taxon>
        <taxon>Pseudomonadati</taxon>
        <taxon>Aquificota</taxon>
        <taxon>Aquificia</taxon>
        <taxon>Aquificales</taxon>
        <taxon>Aquificaceae</taxon>
        <taxon>Aquifex</taxon>
    </lineage>
</organism>
<dbReference type="Pfam" id="PF18330">
    <property type="entry name" value="Lig_C"/>
    <property type="match status" value="1"/>
</dbReference>
<evidence type="ECO:0000313" key="4">
    <source>
        <dbReference type="Proteomes" id="UP000000798"/>
    </source>
</evidence>
<evidence type="ECO:0000259" key="1">
    <source>
        <dbReference type="Pfam" id="PF09414"/>
    </source>
</evidence>
<evidence type="ECO:0000313" key="3">
    <source>
        <dbReference type="EMBL" id="AAC07155.1"/>
    </source>
</evidence>
<feature type="binding site" evidence="5">
    <location>
        <position position="77"/>
    </location>
    <ligand>
        <name>adenosine</name>
        <dbReference type="ChEBI" id="CHEBI:16335"/>
    </ligand>
</feature>
<feature type="binding site" evidence="5">
    <location>
        <position position="82"/>
    </location>
    <ligand>
        <name>adenosine</name>
        <dbReference type="ChEBI" id="CHEBI:16335"/>
    </ligand>
</feature>
<proteinExistence type="evidence at protein level"/>
<dbReference type="AlphaFoldDB" id="O67191"/>
<feature type="binding site" evidence="5">
    <location>
        <position position="78"/>
    </location>
    <ligand>
        <name>adenosine</name>
        <dbReference type="ChEBI" id="CHEBI:16335"/>
    </ligand>
</feature>
<dbReference type="Gene3D" id="3.30.470.30">
    <property type="entry name" value="DNA ligase/mRNA capping enzyme"/>
    <property type="match status" value="1"/>
</dbReference>
<dbReference type="EvolutionaryTrace" id="O67191"/>
<dbReference type="EMBL" id="AE000657">
    <property type="protein sequence ID" value="AAC07155.1"/>
    <property type="molecule type" value="Genomic_DNA"/>
</dbReference>
<dbReference type="HOGENOM" id="CLU_061502_0_0_0"/>
<feature type="binding site" evidence="5">
    <location>
        <position position="140"/>
    </location>
    <ligand>
        <name>Ca(2+)</name>
        <dbReference type="ChEBI" id="CHEBI:29108"/>
    </ligand>
</feature>
<protein>
    <recommendedName>
        <fullName evidence="6">RNA ligase</fullName>
    </recommendedName>
</protein>
<feature type="binding site" evidence="5">
    <location>
        <position position="76"/>
    </location>
    <ligand>
        <name>adenosine</name>
        <dbReference type="ChEBI" id="CHEBI:16335"/>
    </ligand>
</feature>
<dbReference type="eggNOG" id="COG1423">
    <property type="taxonomic scope" value="Bacteria"/>
</dbReference>
<dbReference type="PATRIC" id="fig|224324.8.peg.863"/>
<feature type="domain" description="RNA ligase" evidence="1">
    <location>
        <begin position="71"/>
        <end position="228"/>
    </location>
</feature>
<feature type="binding site" evidence="5">
    <location>
        <position position="79"/>
    </location>
    <ligand>
        <name>Ca(2+)</name>
        <dbReference type="ChEBI" id="CHEBI:29108"/>
    </ligand>
</feature>
<dbReference type="EnsemblBacteria" id="AAC07155">
    <property type="protein sequence ID" value="AAC07155"/>
    <property type="gene ID" value="aq_1106"/>
</dbReference>
<dbReference type="RefSeq" id="WP_010880692.1">
    <property type="nucleotide sequence ID" value="NC_000918.1"/>
</dbReference>
<dbReference type="SMR" id="O67191"/>
<feature type="domain" description="RNA ligase Pab1020 C-terminal" evidence="2">
    <location>
        <begin position="241"/>
        <end position="363"/>
    </location>
</feature>
<dbReference type="PIR" id="D70395">
    <property type="entry name" value="D70395"/>
</dbReference>
<keyword evidence="4" id="KW-1185">Reference proteome</keyword>
<dbReference type="Proteomes" id="UP000000798">
    <property type="component" value="Chromosome"/>
</dbReference>
<dbReference type="PDB" id="3QWU">
    <property type="method" value="X-ray"/>
    <property type="resolution" value="2.35 A"/>
    <property type="chains" value="A/B=1-367"/>
</dbReference>
<feature type="binding site" evidence="5">
    <location>
        <position position="154"/>
    </location>
    <ligand>
        <name>adenosine</name>
        <dbReference type="ChEBI" id="CHEBI:16335"/>
    </ligand>
</feature>
<dbReference type="GO" id="GO:0046872">
    <property type="term" value="F:metal ion binding"/>
    <property type="evidence" value="ECO:0007669"/>
    <property type="project" value="UniProtKB-KW"/>
</dbReference>
<dbReference type="PRINTS" id="PR01048">
    <property type="entry name" value="Y414FAMILY"/>
</dbReference>
<dbReference type="Gene3D" id="3.30.70.2160">
    <property type="match status" value="1"/>
</dbReference>
<dbReference type="InterPro" id="IPR041596">
    <property type="entry name" value="Lig_Pab1020_C"/>
</dbReference>
<accession>O67191</accession>